<gene>
    <name evidence="1" type="ORF">SAMN05661093_01950</name>
</gene>
<evidence type="ECO:0000313" key="1">
    <source>
        <dbReference type="EMBL" id="SMC83724.1"/>
    </source>
</evidence>
<dbReference type="RefSeq" id="WP_143446252.1">
    <property type="nucleotide sequence ID" value="NZ_FWXV01000002.1"/>
</dbReference>
<keyword evidence="2" id="KW-1185">Reference proteome</keyword>
<organism evidence="1 2">
    <name type="scientific">Kibdelosporangium aridum</name>
    <dbReference type="NCBI Taxonomy" id="2030"/>
    <lineage>
        <taxon>Bacteria</taxon>
        <taxon>Bacillati</taxon>
        <taxon>Actinomycetota</taxon>
        <taxon>Actinomycetes</taxon>
        <taxon>Pseudonocardiales</taxon>
        <taxon>Pseudonocardiaceae</taxon>
        <taxon>Kibdelosporangium</taxon>
    </lineage>
</organism>
<accession>A0A1Y5XCD6</accession>
<dbReference type="EMBL" id="FWXV01000002">
    <property type="protein sequence ID" value="SMC83724.1"/>
    <property type="molecule type" value="Genomic_DNA"/>
</dbReference>
<dbReference type="Proteomes" id="UP000192674">
    <property type="component" value="Unassembled WGS sequence"/>
</dbReference>
<sequence length="189" mass="20137">MSTTFQMTLPDHWYDLSIADETSENTVAGQVWDQYTQAGIDDQIIGQFTESVRRAVRHARRSGALHAGGTFELYEDGPLVATVVVSVVTPPSGGDILRALMAADPESGVDTWSRVTTAQLQGIGTAGRVHGIQDVTMDGLTMRCAVMHTVVKVPSSSQVLVVTGTSPNIAEADGLFELFDTITGTLVLS</sequence>
<protein>
    <recommendedName>
        <fullName evidence="3">Lipoprotein LpqN</fullName>
    </recommendedName>
</protein>
<name>A0A1Y5XCD6_KIBAR</name>
<proteinExistence type="predicted"/>
<dbReference type="OrthoDB" id="3522185at2"/>
<dbReference type="AlphaFoldDB" id="A0A1Y5XCD6"/>
<evidence type="ECO:0000313" key="2">
    <source>
        <dbReference type="Proteomes" id="UP000192674"/>
    </source>
</evidence>
<reference evidence="1 2" key="1">
    <citation type="submission" date="2017-04" db="EMBL/GenBank/DDBJ databases">
        <authorList>
            <person name="Afonso C.L."/>
            <person name="Miller P.J."/>
            <person name="Scott M.A."/>
            <person name="Spackman E."/>
            <person name="Goraichik I."/>
            <person name="Dimitrov K.M."/>
            <person name="Suarez D.L."/>
            <person name="Swayne D.E."/>
        </authorList>
    </citation>
    <scope>NUCLEOTIDE SEQUENCE [LARGE SCALE GENOMIC DNA]</scope>
    <source>
        <strain evidence="1 2">DSM 43828</strain>
    </source>
</reference>
<evidence type="ECO:0008006" key="3">
    <source>
        <dbReference type="Google" id="ProtNLM"/>
    </source>
</evidence>